<name>A0A3P1VBZ4_9ACTO</name>
<protein>
    <submittedName>
        <fullName evidence="3">WYL domain-containing protein</fullName>
    </submittedName>
</protein>
<dbReference type="Pfam" id="PF08279">
    <property type="entry name" value="HTH_11"/>
    <property type="match status" value="1"/>
</dbReference>
<dbReference type="PROSITE" id="PS52050">
    <property type="entry name" value="WYL"/>
    <property type="match status" value="1"/>
</dbReference>
<evidence type="ECO:0000259" key="2">
    <source>
        <dbReference type="Pfam" id="PF13280"/>
    </source>
</evidence>
<evidence type="ECO:0000313" key="3">
    <source>
        <dbReference type="EMBL" id="RRD30093.1"/>
    </source>
</evidence>
<dbReference type="RefSeq" id="WP_124933211.1">
    <property type="nucleotide sequence ID" value="NZ_RQZC01000003.1"/>
</dbReference>
<dbReference type="InterPro" id="IPR026881">
    <property type="entry name" value="WYL_dom"/>
</dbReference>
<evidence type="ECO:0000259" key="1">
    <source>
        <dbReference type="Pfam" id="PF08279"/>
    </source>
</evidence>
<dbReference type="Gene3D" id="1.10.10.10">
    <property type="entry name" value="Winged helix-like DNA-binding domain superfamily/Winged helix DNA-binding domain"/>
    <property type="match status" value="1"/>
</dbReference>
<dbReference type="PANTHER" id="PTHR34580:SF1">
    <property type="entry name" value="PROTEIN PAFC"/>
    <property type="match status" value="1"/>
</dbReference>
<dbReference type="InterPro" id="IPR028349">
    <property type="entry name" value="PafC-like"/>
</dbReference>
<dbReference type="EMBL" id="RQZC01000003">
    <property type="protein sequence ID" value="RRD30093.1"/>
    <property type="molecule type" value="Genomic_DNA"/>
</dbReference>
<dbReference type="InterPro" id="IPR036388">
    <property type="entry name" value="WH-like_DNA-bd_sf"/>
</dbReference>
<sequence>MRADRLLRLLWLLRGRSGTVPARELATALEVSARTVLRDVEALSAAGVPVYTERGRHGGIMLLADYRPDVLGLSDDEALALTAVVSTPSAGALGLEALLQSAMGKIRRTVDRDAALVGSRILIDPAGWLSKSTGLPIIDVLDAVQGLRRVCFRYSSGRSGRISDVSTTALGLLCAASDWYLVAGAAECIRFYRLDRLECLRVGEVDADAPQIDLAEEWARARRGFQERFSPMTATLEVERCALGVLRGLVAVEEMEGAVEADELVMEGGEPEGSESLSAVVRMRALFADVSHATEVLPRLSAHVRVLDPPELKRALHDLAEQVLAAVQ</sequence>
<dbReference type="Proteomes" id="UP000271272">
    <property type="component" value="Unassembled WGS sequence"/>
</dbReference>
<accession>A0A3P1VBZ4</accession>
<dbReference type="Pfam" id="PF13280">
    <property type="entry name" value="WYL"/>
    <property type="match status" value="1"/>
</dbReference>
<comment type="caution">
    <text evidence="3">The sequence shown here is derived from an EMBL/GenBank/DDBJ whole genome shotgun (WGS) entry which is preliminary data.</text>
</comment>
<dbReference type="SUPFAM" id="SSF46785">
    <property type="entry name" value="Winged helix' DNA-binding domain"/>
    <property type="match status" value="1"/>
</dbReference>
<reference evidence="3 4" key="1">
    <citation type="submission" date="2018-11" db="EMBL/GenBank/DDBJ databases">
        <title>Genomes From Bacteria Associated with the Canine Oral Cavity: a Test Case for Automated Genome-Based Taxonomic Assignment.</title>
        <authorList>
            <person name="Coil D.A."/>
            <person name="Jospin G."/>
            <person name="Darling A.E."/>
            <person name="Wallis C."/>
            <person name="Davis I.J."/>
            <person name="Harris S."/>
            <person name="Eisen J.A."/>
            <person name="Holcombe L.J."/>
            <person name="O'Flynn C."/>
        </authorList>
    </citation>
    <scope>NUCLEOTIDE SEQUENCE [LARGE SCALE GENOMIC DNA]</scope>
    <source>
        <strain evidence="3 4">OH5050</strain>
    </source>
</reference>
<dbReference type="InterPro" id="IPR013196">
    <property type="entry name" value="HTH_11"/>
</dbReference>
<dbReference type="InterPro" id="IPR036390">
    <property type="entry name" value="WH_DNA-bd_sf"/>
</dbReference>
<proteinExistence type="predicted"/>
<dbReference type="PIRSF" id="PIRSF016838">
    <property type="entry name" value="PafC"/>
    <property type="match status" value="1"/>
</dbReference>
<dbReference type="InterPro" id="IPR051534">
    <property type="entry name" value="CBASS_pafABC_assoc_protein"/>
</dbReference>
<evidence type="ECO:0000313" key="4">
    <source>
        <dbReference type="Proteomes" id="UP000271272"/>
    </source>
</evidence>
<organism evidence="3 4">
    <name type="scientific">Actinomyces bowdenii</name>
    <dbReference type="NCBI Taxonomy" id="131109"/>
    <lineage>
        <taxon>Bacteria</taxon>
        <taxon>Bacillati</taxon>
        <taxon>Actinomycetota</taxon>
        <taxon>Actinomycetes</taxon>
        <taxon>Actinomycetales</taxon>
        <taxon>Actinomycetaceae</taxon>
        <taxon>Actinomyces</taxon>
    </lineage>
</organism>
<dbReference type="PANTHER" id="PTHR34580">
    <property type="match status" value="1"/>
</dbReference>
<keyword evidence="4" id="KW-1185">Reference proteome</keyword>
<feature type="domain" description="Helix-turn-helix type 11" evidence="1">
    <location>
        <begin position="5"/>
        <end position="59"/>
    </location>
</feature>
<dbReference type="AlphaFoldDB" id="A0A3P1VBZ4"/>
<gene>
    <name evidence="3" type="ORF">EII10_03170</name>
</gene>
<dbReference type="OrthoDB" id="3171994at2"/>
<feature type="domain" description="WYL" evidence="2">
    <location>
        <begin position="140"/>
        <end position="202"/>
    </location>
</feature>